<dbReference type="KEGG" id="nte:NEUTE1DRAFT50053"/>
<dbReference type="EMBL" id="GL891307">
    <property type="protein sequence ID" value="EGO54823.1"/>
    <property type="molecule type" value="Genomic_DNA"/>
</dbReference>
<organism evidence="2 3">
    <name type="scientific">Neurospora tetrasperma (strain FGSC 2508 / ATCC MYA-4615 / P0657)</name>
    <dbReference type="NCBI Taxonomy" id="510951"/>
    <lineage>
        <taxon>Eukaryota</taxon>
        <taxon>Fungi</taxon>
        <taxon>Dikarya</taxon>
        <taxon>Ascomycota</taxon>
        <taxon>Pezizomycotina</taxon>
        <taxon>Sordariomycetes</taxon>
        <taxon>Sordariomycetidae</taxon>
        <taxon>Sordariales</taxon>
        <taxon>Sordariaceae</taxon>
        <taxon>Neurospora</taxon>
    </lineage>
</organism>
<dbReference type="AlphaFoldDB" id="F8MVX5"/>
<feature type="transmembrane region" description="Helical" evidence="1">
    <location>
        <begin position="12"/>
        <end position="29"/>
    </location>
</feature>
<dbReference type="HOGENOM" id="CLU_3069266_0_0_1"/>
<name>F8MVX5_NEUT8</name>
<keyword evidence="1" id="KW-0812">Transmembrane</keyword>
<protein>
    <submittedName>
        <fullName evidence="2">Uncharacterized protein</fullName>
    </submittedName>
</protein>
<evidence type="ECO:0000256" key="1">
    <source>
        <dbReference type="SAM" id="Phobius"/>
    </source>
</evidence>
<reference evidence="3" key="1">
    <citation type="journal article" date="2011" name="Genetics">
        <title>Massive changes in genome architecture accompany the transition to self-fertility in the filamentous fungus Neurospora tetrasperma.</title>
        <authorList>
            <person name="Ellison C.E."/>
            <person name="Stajich J.E."/>
            <person name="Jacobson D.J."/>
            <person name="Natvig D.O."/>
            <person name="Lapidus A."/>
            <person name="Foster B."/>
            <person name="Aerts A."/>
            <person name="Riley R."/>
            <person name="Lindquist E.A."/>
            <person name="Grigoriev I.V."/>
            <person name="Taylor J.W."/>
        </authorList>
    </citation>
    <scope>NUCLEOTIDE SEQUENCE [LARGE SCALE GENOMIC DNA]</scope>
    <source>
        <strain evidence="3">FGSC 2508 / P0657</strain>
    </source>
</reference>
<dbReference type="VEuPathDB" id="FungiDB:NEUTE1DRAFT_50053"/>
<keyword evidence="1" id="KW-0472">Membrane</keyword>
<sequence length="53" mass="6172">MPTANCLLKAALWQKLILAFIWYLGQVWIKDVEVEPDSSDYGRADAKEGKWRF</sequence>
<gene>
    <name evidence="2" type="ORF">NEUTE1DRAFT_50053</name>
</gene>
<keyword evidence="1" id="KW-1133">Transmembrane helix</keyword>
<dbReference type="RefSeq" id="XP_009853897.1">
    <property type="nucleotide sequence ID" value="XM_009855595.1"/>
</dbReference>
<accession>F8MVX5</accession>
<evidence type="ECO:0000313" key="2">
    <source>
        <dbReference type="EMBL" id="EGO54823.1"/>
    </source>
</evidence>
<keyword evidence="3" id="KW-1185">Reference proteome</keyword>
<dbReference type="Proteomes" id="UP000008065">
    <property type="component" value="Unassembled WGS sequence"/>
</dbReference>
<proteinExistence type="predicted"/>
<evidence type="ECO:0000313" key="3">
    <source>
        <dbReference type="Proteomes" id="UP000008065"/>
    </source>
</evidence>
<dbReference type="GeneID" id="20828245"/>